<protein>
    <submittedName>
        <fullName evidence="2">Uncharacterized protein</fullName>
    </submittedName>
</protein>
<sequence>MEKKGRERKKKNGYVHKQICATNDPVRVTILSVNSGKEFMARKKKGAHGPSRRGTGGKKRDPLRGEKETRYVDDEIASNNRRESSLWGHSGRAFKGLAVDGPITAFNGKNVFTYGKVR</sequence>
<feature type="compositionally biased region" description="Basic residues" evidence="1">
    <location>
        <begin position="42"/>
        <end position="57"/>
    </location>
</feature>
<reference evidence="2 3" key="1">
    <citation type="journal article" date="2019" name="Sci. Rep.">
        <title>Orb-weaving spider Araneus ventricosus genome elucidates the spidroin gene catalogue.</title>
        <authorList>
            <person name="Kono N."/>
            <person name="Nakamura H."/>
            <person name="Ohtoshi R."/>
            <person name="Moran D.A.P."/>
            <person name="Shinohara A."/>
            <person name="Yoshida Y."/>
            <person name="Fujiwara M."/>
            <person name="Mori M."/>
            <person name="Tomita M."/>
            <person name="Arakawa K."/>
        </authorList>
    </citation>
    <scope>NUCLEOTIDE SEQUENCE [LARGE SCALE GENOMIC DNA]</scope>
</reference>
<feature type="region of interest" description="Disordered" evidence="1">
    <location>
        <begin position="40"/>
        <end position="70"/>
    </location>
</feature>
<organism evidence="2 3">
    <name type="scientific">Araneus ventricosus</name>
    <name type="common">Orbweaver spider</name>
    <name type="synonym">Epeira ventricosa</name>
    <dbReference type="NCBI Taxonomy" id="182803"/>
    <lineage>
        <taxon>Eukaryota</taxon>
        <taxon>Metazoa</taxon>
        <taxon>Ecdysozoa</taxon>
        <taxon>Arthropoda</taxon>
        <taxon>Chelicerata</taxon>
        <taxon>Arachnida</taxon>
        <taxon>Araneae</taxon>
        <taxon>Araneomorphae</taxon>
        <taxon>Entelegynae</taxon>
        <taxon>Araneoidea</taxon>
        <taxon>Araneidae</taxon>
        <taxon>Araneus</taxon>
    </lineage>
</organism>
<dbReference type="EMBL" id="BGPR01105450">
    <property type="protein sequence ID" value="GBM73123.1"/>
    <property type="molecule type" value="Genomic_DNA"/>
</dbReference>
<dbReference type="AlphaFoldDB" id="A0A4Y2I5Y2"/>
<evidence type="ECO:0000256" key="1">
    <source>
        <dbReference type="SAM" id="MobiDB-lite"/>
    </source>
</evidence>
<comment type="caution">
    <text evidence="2">The sequence shown here is derived from an EMBL/GenBank/DDBJ whole genome shotgun (WGS) entry which is preliminary data.</text>
</comment>
<dbReference type="OrthoDB" id="10379084at2759"/>
<dbReference type="Proteomes" id="UP000499080">
    <property type="component" value="Unassembled WGS sequence"/>
</dbReference>
<evidence type="ECO:0000313" key="3">
    <source>
        <dbReference type="Proteomes" id="UP000499080"/>
    </source>
</evidence>
<accession>A0A4Y2I5Y2</accession>
<proteinExistence type="predicted"/>
<evidence type="ECO:0000313" key="2">
    <source>
        <dbReference type="EMBL" id="GBM73123.1"/>
    </source>
</evidence>
<gene>
    <name evidence="2" type="ORF">AVEN_272276_1</name>
</gene>
<feature type="compositionally biased region" description="Basic and acidic residues" evidence="1">
    <location>
        <begin position="58"/>
        <end position="70"/>
    </location>
</feature>
<keyword evidence="3" id="KW-1185">Reference proteome</keyword>
<name>A0A4Y2I5Y2_ARAVE</name>